<protein>
    <submittedName>
        <fullName evidence="1">Uncharacterized protein</fullName>
    </submittedName>
</protein>
<dbReference type="Proteomes" id="UP000515745">
    <property type="component" value="Chromosome"/>
</dbReference>
<accession>A0A7G6UHT0</accession>
<dbReference type="GO" id="GO:0032259">
    <property type="term" value="P:methylation"/>
    <property type="evidence" value="ECO:0007669"/>
    <property type="project" value="InterPro"/>
</dbReference>
<dbReference type="GO" id="GO:0003676">
    <property type="term" value="F:nucleic acid binding"/>
    <property type="evidence" value="ECO:0007669"/>
    <property type="project" value="InterPro"/>
</dbReference>
<organism evidence="1 2">
    <name type="scientific">Candidatus Nasuia deltocephalincola</name>
    <dbReference type="NCBI Taxonomy" id="1160784"/>
    <lineage>
        <taxon>Bacteria</taxon>
        <taxon>Pseudomonadati</taxon>
        <taxon>Pseudomonadota</taxon>
        <taxon>Betaproteobacteria</taxon>
        <taxon>Candidatus Nasuia</taxon>
    </lineage>
</organism>
<dbReference type="GO" id="GO:0008168">
    <property type="term" value="F:methyltransferase activity"/>
    <property type="evidence" value="ECO:0007669"/>
    <property type="project" value="InterPro"/>
</dbReference>
<evidence type="ECO:0000313" key="1">
    <source>
        <dbReference type="EMBL" id="QND78577.1"/>
    </source>
</evidence>
<evidence type="ECO:0000313" key="2">
    <source>
        <dbReference type="Proteomes" id="UP000515745"/>
    </source>
</evidence>
<sequence length="167" mass="20681">MLKRNKKFKKIKNVFKNKIITKKIIKIFKKIELKKIAEFYSGNNYIINSLLKIKYFLKLIYIEKFDNLKKKNNFLFNKIKKLNYKSKKKIKNNKKIFFNFIIFNPPYLNYKNKNTKKCFFEKLDFINNFKYINNFKKFLKIFKKISKKNSKIIFENLIYECKNFQIK</sequence>
<gene>
    <name evidence="1" type="primary">prmC</name>
    <name evidence="1" type="ORF">NASMSEV_127</name>
</gene>
<dbReference type="AlphaFoldDB" id="A0A7G6UHT0"/>
<dbReference type="InterPro" id="IPR029063">
    <property type="entry name" value="SAM-dependent_MTases_sf"/>
</dbReference>
<dbReference type="PROSITE" id="PS00092">
    <property type="entry name" value="N6_MTASE"/>
    <property type="match status" value="1"/>
</dbReference>
<dbReference type="EMBL" id="CP060019">
    <property type="protein sequence ID" value="QND78577.1"/>
    <property type="molecule type" value="Genomic_DNA"/>
</dbReference>
<reference evidence="1 2" key="1">
    <citation type="submission" date="2020-07" db="EMBL/GenBank/DDBJ databases">
        <title>Mutational pressure drives differential genome stability in two bacterial endosymbionts of sap feeding insects.</title>
        <authorList>
            <person name="Waneka G."/>
        </authorList>
    </citation>
    <scope>NUCLEOTIDE SEQUENCE [LARGE SCALE GENOMIC DNA]</scope>
    <source>
        <strain evidence="1">NAS-MSEV</strain>
    </source>
</reference>
<dbReference type="SUPFAM" id="SSF53335">
    <property type="entry name" value="S-adenosyl-L-methionine-dependent methyltransferases"/>
    <property type="match status" value="1"/>
</dbReference>
<name>A0A7G6UHT0_9PROT</name>
<dbReference type="InterPro" id="IPR002052">
    <property type="entry name" value="DNA_methylase_N6_adenine_CS"/>
</dbReference>
<proteinExistence type="predicted"/>